<keyword evidence="2" id="KW-1185">Reference proteome</keyword>
<dbReference type="EMBL" id="BSYO01000018">
    <property type="protein sequence ID" value="GMH17734.1"/>
    <property type="molecule type" value="Genomic_DNA"/>
</dbReference>
<evidence type="ECO:0000313" key="2">
    <source>
        <dbReference type="Proteomes" id="UP001279734"/>
    </source>
</evidence>
<reference evidence="1" key="1">
    <citation type="submission" date="2023-05" db="EMBL/GenBank/DDBJ databases">
        <title>Nepenthes gracilis genome sequencing.</title>
        <authorList>
            <person name="Fukushima K."/>
        </authorList>
    </citation>
    <scope>NUCLEOTIDE SEQUENCE</scope>
    <source>
        <strain evidence="1">SING2019-196</strain>
    </source>
</reference>
<sequence length="77" mass="8388">MCYLRDAEVVAGWVQCEIWMLIDGVLFESIWSGAAIPATPPISSPCYSFHKAEDDAAGLELEHSAVSCANSLWRATV</sequence>
<name>A0AAD3SW31_NEPGR</name>
<gene>
    <name evidence="1" type="ORF">Nepgr_019575</name>
</gene>
<protein>
    <submittedName>
        <fullName evidence="1">Uncharacterized protein</fullName>
    </submittedName>
</protein>
<dbReference type="Proteomes" id="UP001279734">
    <property type="component" value="Unassembled WGS sequence"/>
</dbReference>
<proteinExistence type="predicted"/>
<dbReference type="AlphaFoldDB" id="A0AAD3SW31"/>
<evidence type="ECO:0000313" key="1">
    <source>
        <dbReference type="EMBL" id="GMH17734.1"/>
    </source>
</evidence>
<organism evidence="1 2">
    <name type="scientific">Nepenthes gracilis</name>
    <name type="common">Slender pitcher plant</name>
    <dbReference type="NCBI Taxonomy" id="150966"/>
    <lineage>
        <taxon>Eukaryota</taxon>
        <taxon>Viridiplantae</taxon>
        <taxon>Streptophyta</taxon>
        <taxon>Embryophyta</taxon>
        <taxon>Tracheophyta</taxon>
        <taxon>Spermatophyta</taxon>
        <taxon>Magnoliopsida</taxon>
        <taxon>eudicotyledons</taxon>
        <taxon>Gunneridae</taxon>
        <taxon>Pentapetalae</taxon>
        <taxon>Caryophyllales</taxon>
        <taxon>Nepenthaceae</taxon>
        <taxon>Nepenthes</taxon>
    </lineage>
</organism>
<comment type="caution">
    <text evidence="1">The sequence shown here is derived from an EMBL/GenBank/DDBJ whole genome shotgun (WGS) entry which is preliminary data.</text>
</comment>
<accession>A0AAD3SW31</accession>